<dbReference type="Pfam" id="PF00266">
    <property type="entry name" value="Aminotran_5"/>
    <property type="match status" value="1"/>
</dbReference>
<dbReference type="InterPro" id="IPR016454">
    <property type="entry name" value="Cysteine_dSase"/>
</dbReference>
<dbReference type="InterPro" id="IPR000192">
    <property type="entry name" value="Aminotrans_V_dom"/>
</dbReference>
<evidence type="ECO:0000256" key="2">
    <source>
        <dbReference type="ARBA" id="ARBA00006490"/>
    </source>
</evidence>
<dbReference type="Gene3D" id="1.10.260.50">
    <property type="match status" value="1"/>
</dbReference>
<comment type="caution">
    <text evidence="9">The sequence shown here is derived from an EMBL/GenBank/DDBJ whole genome shotgun (WGS) entry which is preliminary data.</text>
</comment>
<keyword evidence="3" id="KW-0479">Metal-binding</keyword>
<dbReference type="PANTHER" id="PTHR11601">
    <property type="entry name" value="CYSTEINE DESULFURYLASE FAMILY MEMBER"/>
    <property type="match status" value="1"/>
</dbReference>
<evidence type="ECO:0000256" key="7">
    <source>
        <dbReference type="RuleBase" id="RU004504"/>
    </source>
</evidence>
<reference evidence="9" key="1">
    <citation type="submission" date="2020-08" db="EMBL/GenBank/DDBJ databases">
        <title>Genome public.</title>
        <authorList>
            <person name="Liu C."/>
            <person name="Sun Q."/>
        </authorList>
    </citation>
    <scope>NUCLEOTIDE SEQUENCE</scope>
    <source>
        <strain evidence="9">NSJ-50</strain>
    </source>
</reference>
<organism evidence="9 10">
    <name type="scientific">Qingrenia yutianensis</name>
    <dbReference type="NCBI Taxonomy" id="2763676"/>
    <lineage>
        <taxon>Bacteria</taxon>
        <taxon>Bacillati</taxon>
        <taxon>Bacillota</taxon>
        <taxon>Clostridia</taxon>
        <taxon>Eubacteriales</taxon>
        <taxon>Oscillospiraceae</taxon>
        <taxon>Qingrenia</taxon>
    </lineage>
</organism>
<dbReference type="PROSITE" id="PS00595">
    <property type="entry name" value="AA_TRANSFER_CLASS_5"/>
    <property type="match status" value="1"/>
</dbReference>
<dbReference type="Proteomes" id="UP000647416">
    <property type="component" value="Unassembled WGS sequence"/>
</dbReference>
<evidence type="ECO:0000259" key="8">
    <source>
        <dbReference type="Pfam" id="PF00266"/>
    </source>
</evidence>
<evidence type="ECO:0000256" key="1">
    <source>
        <dbReference type="ARBA" id="ARBA00001933"/>
    </source>
</evidence>
<dbReference type="GO" id="GO:0051536">
    <property type="term" value="F:iron-sulfur cluster binding"/>
    <property type="evidence" value="ECO:0007669"/>
    <property type="project" value="UniProtKB-KW"/>
</dbReference>
<evidence type="ECO:0000256" key="4">
    <source>
        <dbReference type="ARBA" id="ARBA00022898"/>
    </source>
</evidence>
<dbReference type="PIRSF" id="PIRSF005572">
    <property type="entry name" value="NifS"/>
    <property type="match status" value="1"/>
</dbReference>
<comment type="similarity">
    <text evidence="2">Belongs to the class-V pyridoxal-phosphate-dependent aminotransferase family. NifS/IscS subfamily.</text>
</comment>
<protein>
    <submittedName>
        <fullName evidence="9">Cysteine desulfurase</fullName>
    </submittedName>
</protein>
<dbReference type="GO" id="GO:0003824">
    <property type="term" value="F:catalytic activity"/>
    <property type="evidence" value="ECO:0007669"/>
    <property type="project" value="UniProtKB-ARBA"/>
</dbReference>
<keyword evidence="10" id="KW-1185">Reference proteome</keyword>
<dbReference type="PANTHER" id="PTHR11601:SF50">
    <property type="entry name" value="CYSTEINE DESULFURASE ISCS 2-RELATED"/>
    <property type="match status" value="1"/>
</dbReference>
<feature type="domain" description="Aminotransferase class V" evidence="8">
    <location>
        <begin position="3"/>
        <end position="363"/>
    </location>
</feature>
<keyword evidence="5" id="KW-0408">Iron</keyword>
<dbReference type="SUPFAM" id="SSF53383">
    <property type="entry name" value="PLP-dependent transferases"/>
    <property type="match status" value="1"/>
</dbReference>
<dbReference type="RefSeq" id="WP_262432644.1">
    <property type="nucleotide sequence ID" value="NZ_JACRTE010000023.1"/>
</dbReference>
<evidence type="ECO:0000313" key="9">
    <source>
        <dbReference type="EMBL" id="MBC8597357.1"/>
    </source>
</evidence>
<proteinExistence type="inferred from homology"/>
<dbReference type="InterPro" id="IPR020578">
    <property type="entry name" value="Aminotrans_V_PyrdxlP_BS"/>
</dbReference>
<dbReference type="InterPro" id="IPR015424">
    <property type="entry name" value="PyrdxlP-dep_Trfase"/>
</dbReference>
<dbReference type="InterPro" id="IPR015421">
    <property type="entry name" value="PyrdxlP-dep_Trfase_major"/>
</dbReference>
<dbReference type="AlphaFoldDB" id="A0A926INQ1"/>
<keyword evidence="6" id="KW-0411">Iron-sulfur</keyword>
<evidence type="ECO:0000313" key="10">
    <source>
        <dbReference type="Proteomes" id="UP000647416"/>
    </source>
</evidence>
<comment type="cofactor">
    <cofactor evidence="1 7">
        <name>pyridoxal 5'-phosphate</name>
        <dbReference type="ChEBI" id="CHEBI:597326"/>
    </cofactor>
</comment>
<evidence type="ECO:0000256" key="6">
    <source>
        <dbReference type="ARBA" id="ARBA00023014"/>
    </source>
</evidence>
<dbReference type="Gene3D" id="3.40.640.10">
    <property type="entry name" value="Type I PLP-dependent aspartate aminotransferase-like (Major domain)"/>
    <property type="match status" value="1"/>
</dbReference>
<evidence type="ECO:0000256" key="5">
    <source>
        <dbReference type="ARBA" id="ARBA00023004"/>
    </source>
</evidence>
<evidence type="ECO:0000256" key="3">
    <source>
        <dbReference type="ARBA" id="ARBA00022723"/>
    </source>
</evidence>
<sequence length="383" mass="42065">MEIYMDNSATTLPYDEVCDTVFDAMKRFYANPSSLHNLGKYAEDEMEKARKFIAKMINASAEEIYFTSGGTESDNIAMLGYALKNRKRGNKIITTKAEHPAVLECCKHLESVGFNVVYANLLPSGVVDEGELLNEVDADTILVSVMHVNNETGAVMPIEKIGPAVKAKNPNCAFFSDAVQSFGKIKIDAEKAKLDMLSASAHKIGGPNGIGFIYIRKKTRIESPVFGGGQERGIRSGTHNVAGILGFLKACEIKQKFMQTDREKLREVKNIIEESVKKLPYTRVNSPENGLEYILNVSFTGLKSEVILHVLESNGIFVSSGSACSSRKTHVSHVLDAMGIDKKSAEGAVRFSFSPNNTADDARYVAQVLEREIPVLQKTVNLK</sequence>
<keyword evidence="4" id="KW-0663">Pyridoxal phosphate</keyword>
<name>A0A926INQ1_9FIRM</name>
<dbReference type="InterPro" id="IPR015422">
    <property type="entry name" value="PyrdxlP-dep_Trfase_small"/>
</dbReference>
<dbReference type="GO" id="GO:0046872">
    <property type="term" value="F:metal ion binding"/>
    <property type="evidence" value="ECO:0007669"/>
    <property type="project" value="UniProtKB-KW"/>
</dbReference>
<dbReference type="EMBL" id="JACRTE010000023">
    <property type="protein sequence ID" value="MBC8597357.1"/>
    <property type="molecule type" value="Genomic_DNA"/>
</dbReference>
<accession>A0A926INQ1</accession>
<dbReference type="Gene3D" id="3.90.1150.10">
    <property type="entry name" value="Aspartate Aminotransferase, domain 1"/>
    <property type="match status" value="1"/>
</dbReference>
<gene>
    <name evidence="9" type="ORF">H8706_10855</name>
</gene>